<evidence type="ECO:0000313" key="5">
    <source>
        <dbReference type="Proteomes" id="UP000306102"/>
    </source>
</evidence>
<accession>A0A4S4D8E3</accession>
<proteinExistence type="predicted"/>
<keyword evidence="2" id="KW-1133">Transmembrane helix</keyword>
<comment type="caution">
    <text evidence="4">The sequence shown here is derived from an EMBL/GenBank/DDBJ whole genome shotgun (WGS) entry which is preliminary data.</text>
</comment>
<keyword evidence="2" id="KW-0812">Transmembrane</keyword>
<reference evidence="4 5" key="1">
    <citation type="journal article" date="2018" name="Proc. Natl. Acad. Sci. U.S.A.">
        <title>Draft genome sequence of Camellia sinensis var. sinensis provides insights into the evolution of the tea genome and tea quality.</title>
        <authorList>
            <person name="Wei C."/>
            <person name="Yang H."/>
            <person name="Wang S."/>
            <person name="Zhao J."/>
            <person name="Liu C."/>
            <person name="Gao L."/>
            <person name="Xia E."/>
            <person name="Lu Y."/>
            <person name="Tai Y."/>
            <person name="She G."/>
            <person name="Sun J."/>
            <person name="Cao H."/>
            <person name="Tong W."/>
            <person name="Gao Q."/>
            <person name="Li Y."/>
            <person name="Deng W."/>
            <person name="Jiang X."/>
            <person name="Wang W."/>
            <person name="Chen Q."/>
            <person name="Zhang S."/>
            <person name="Li H."/>
            <person name="Wu J."/>
            <person name="Wang P."/>
            <person name="Li P."/>
            <person name="Shi C."/>
            <person name="Zheng F."/>
            <person name="Jian J."/>
            <person name="Huang B."/>
            <person name="Shan D."/>
            <person name="Shi M."/>
            <person name="Fang C."/>
            <person name="Yue Y."/>
            <person name="Li F."/>
            <person name="Li D."/>
            <person name="Wei S."/>
            <person name="Han B."/>
            <person name="Jiang C."/>
            <person name="Yin Y."/>
            <person name="Xia T."/>
            <person name="Zhang Z."/>
            <person name="Bennetzen J.L."/>
            <person name="Zhao S."/>
            <person name="Wan X."/>
        </authorList>
    </citation>
    <scope>NUCLEOTIDE SEQUENCE [LARGE SCALE GENOMIC DNA]</scope>
    <source>
        <strain evidence="5">cv. Shuchazao</strain>
        <tissue evidence="4">Leaf</tissue>
    </source>
</reference>
<dbReference type="PANTHER" id="PTHR33976">
    <property type="entry name" value="OS07G0645000 PROTEIN"/>
    <property type="match status" value="1"/>
</dbReference>
<dbReference type="AlphaFoldDB" id="A0A4S4D8E3"/>
<protein>
    <recommendedName>
        <fullName evidence="3">Uncharacterized GPI-anchored protein At5g19230-like domain-containing protein</fullName>
    </recommendedName>
</protein>
<dbReference type="PANTHER" id="PTHR33976:SF2">
    <property type="entry name" value="GLYCOPROTEIN MEMBRANE GPI-ANCHORED"/>
    <property type="match status" value="1"/>
</dbReference>
<dbReference type="Proteomes" id="UP000306102">
    <property type="component" value="Unassembled WGS sequence"/>
</dbReference>
<evidence type="ECO:0000259" key="3">
    <source>
        <dbReference type="Pfam" id="PF25884"/>
    </source>
</evidence>
<organism evidence="4 5">
    <name type="scientific">Camellia sinensis var. sinensis</name>
    <name type="common">China tea</name>
    <dbReference type="NCBI Taxonomy" id="542762"/>
    <lineage>
        <taxon>Eukaryota</taxon>
        <taxon>Viridiplantae</taxon>
        <taxon>Streptophyta</taxon>
        <taxon>Embryophyta</taxon>
        <taxon>Tracheophyta</taxon>
        <taxon>Spermatophyta</taxon>
        <taxon>Magnoliopsida</taxon>
        <taxon>eudicotyledons</taxon>
        <taxon>Gunneridae</taxon>
        <taxon>Pentapetalae</taxon>
        <taxon>asterids</taxon>
        <taxon>Ericales</taxon>
        <taxon>Theaceae</taxon>
        <taxon>Camellia</taxon>
    </lineage>
</organism>
<keyword evidence="2" id="KW-0472">Membrane</keyword>
<gene>
    <name evidence="4" type="ORF">TEA_017801</name>
</gene>
<evidence type="ECO:0000313" key="4">
    <source>
        <dbReference type="EMBL" id="THF98729.1"/>
    </source>
</evidence>
<evidence type="ECO:0000256" key="1">
    <source>
        <dbReference type="SAM" id="MobiDB-lite"/>
    </source>
</evidence>
<dbReference type="InterPro" id="IPR059083">
    <property type="entry name" value="At5g19230_dom"/>
</dbReference>
<feature type="domain" description="Uncharacterized GPI-anchored protein At5g19230-like" evidence="3">
    <location>
        <begin position="99"/>
        <end position="236"/>
    </location>
</feature>
<name>A0A4S4D8E3_CAMSN</name>
<sequence length="270" mass="28600">MNVEVEVASWWWAGGHSDGDGDGGCGHGDGGGSGGESDSGSVIILVHMEAKVKTSKVEGTKLLSESSQALPLLLLEHLQRGVLADWSGVLLMGVSAGSEDTLLEGINNHRQYLKLSALTRTDNTQCLAEQIVSQIDDDPCNTTTTIPTHPITIATVGSSSSHPQLSTNFPRLLKDCNININSTSNGLILPICVAKFVATGLVCARCPQSQYAQYLRSSNYTEVGISAGVSWTAIVLNVNTTTEKSAANLVSNASLSHCFLLLLLVLFLLY</sequence>
<feature type="transmembrane region" description="Helical" evidence="2">
    <location>
        <begin position="249"/>
        <end position="269"/>
    </location>
</feature>
<feature type="compositionally biased region" description="Gly residues" evidence="1">
    <location>
        <begin position="22"/>
        <end position="37"/>
    </location>
</feature>
<evidence type="ECO:0000256" key="2">
    <source>
        <dbReference type="SAM" id="Phobius"/>
    </source>
</evidence>
<keyword evidence="5" id="KW-1185">Reference proteome</keyword>
<dbReference type="InterPro" id="IPR045285">
    <property type="entry name" value="At5g19230-like"/>
</dbReference>
<dbReference type="EMBL" id="SDRB02012143">
    <property type="protein sequence ID" value="THF98729.1"/>
    <property type="molecule type" value="Genomic_DNA"/>
</dbReference>
<dbReference type="Pfam" id="PF25884">
    <property type="entry name" value="At5g19230"/>
    <property type="match status" value="1"/>
</dbReference>
<feature type="region of interest" description="Disordered" evidence="1">
    <location>
        <begin position="16"/>
        <end position="37"/>
    </location>
</feature>